<name>X0TJ59_9ZZZZ</name>
<evidence type="ECO:0000313" key="1">
    <source>
        <dbReference type="EMBL" id="GAF93558.1"/>
    </source>
</evidence>
<proteinExistence type="predicted"/>
<feature type="non-terminal residue" evidence="1">
    <location>
        <position position="1"/>
    </location>
</feature>
<comment type="caution">
    <text evidence="1">The sequence shown here is derived from an EMBL/GenBank/DDBJ whole genome shotgun (WGS) entry which is preliminary data.</text>
</comment>
<reference evidence="1" key="1">
    <citation type="journal article" date="2014" name="Front. Microbiol.">
        <title>High frequency of phylogenetically diverse reductive dehalogenase-homologous genes in deep subseafloor sedimentary metagenomes.</title>
        <authorList>
            <person name="Kawai M."/>
            <person name="Futagami T."/>
            <person name="Toyoda A."/>
            <person name="Takaki Y."/>
            <person name="Nishi S."/>
            <person name="Hori S."/>
            <person name="Arai W."/>
            <person name="Tsubouchi T."/>
            <person name="Morono Y."/>
            <person name="Uchiyama I."/>
            <person name="Ito T."/>
            <person name="Fujiyama A."/>
            <person name="Inagaki F."/>
            <person name="Takami H."/>
        </authorList>
    </citation>
    <scope>NUCLEOTIDE SEQUENCE</scope>
    <source>
        <strain evidence="1">Expedition CK06-06</strain>
    </source>
</reference>
<dbReference type="AlphaFoldDB" id="X0TJ59"/>
<accession>X0TJ59</accession>
<sequence>YFYFAVPIDMVNPAKAVLDELYPYAGLLTVRKEKSYPTYVGVARDAKRLAGEKLTTMYLARMAR</sequence>
<dbReference type="EMBL" id="BARS01014452">
    <property type="protein sequence ID" value="GAF93558.1"/>
    <property type="molecule type" value="Genomic_DNA"/>
</dbReference>
<protein>
    <submittedName>
        <fullName evidence="1">Uncharacterized protein</fullName>
    </submittedName>
</protein>
<gene>
    <name evidence="1" type="ORF">S01H1_24353</name>
</gene>
<feature type="non-terminal residue" evidence="1">
    <location>
        <position position="64"/>
    </location>
</feature>
<organism evidence="1">
    <name type="scientific">marine sediment metagenome</name>
    <dbReference type="NCBI Taxonomy" id="412755"/>
    <lineage>
        <taxon>unclassified sequences</taxon>
        <taxon>metagenomes</taxon>
        <taxon>ecological metagenomes</taxon>
    </lineage>
</organism>